<feature type="region of interest" description="Disordered" evidence="1">
    <location>
        <begin position="1"/>
        <end position="122"/>
    </location>
</feature>
<protein>
    <submittedName>
        <fullName evidence="2">Uncharacterized protein</fullName>
    </submittedName>
</protein>
<gene>
    <name evidence="2" type="ORF">C7M61_000541</name>
</gene>
<name>A0A2P7YY31_9ASCO</name>
<sequence>MPDSSPMRPQEPIKRRRGRPPKHNKLPEAFPTLTLQFQTSPESGSPTAESNSNMMVKMGEPDAFTPLMKVSPSNPSSRKRRRKSNYHSDIDDSPSKRSVASQSTDLGSEEPLLTPMSLSSVNGGPSLYVNAKTLENLSLITKGDSKQHPSSNYSLATPPKHQPYDKNGSSLAKLTAQIIRTSQEKSTNADGSKESLSGTMSYVDDDSFLFQLVVDEKGKAALSNKGMSGSKSMSDHLAELPHEMTRPSALLHLNTAIGIEAWHHSYKEEVPNDFNKRKLSEPVKPMLPSYATLVSGSETDSLPDKLIVPQTPQSSGIAYSETPIFMQTDSSAPSGDLAFNLTPQFNAMMYLMMNINSPQQKRNLSLQQSFLNPQLDMHQYSRLNGGLAHAIDTRELLGIQDSSPKSSSSDEGDARAALRKAFNRGK</sequence>
<feature type="compositionally biased region" description="Polar residues" evidence="1">
    <location>
        <begin position="96"/>
        <end position="106"/>
    </location>
</feature>
<dbReference type="Proteomes" id="UP000241107">
    <property type="component" value="Unassembled WGS sequence"/>
</dbReference>
<feature type="compositionally biased region" description="Polar residues" evidence="1">
    <location>
        <begin position="33"/>
        <end position="54"/>
    </location>
</feature>
<feature type="compositionally biased region" description="Basic residues" evidence="1">
    <location>
        <begin position="417"/>
        <end position="426"/>
    </location>
</feature>
<comment type="caution">
    <text evidence="2">The sequence shown here is derived from an EMBL/GenBank/DDBJ whole genome shotgun (WGS) entry which is preliminary data.</text>
</comment>
<proteinExistence type="predicted"/>
<dbReference type="GeneID" id="36563934"/>
<evidence type="ECO:0000313" key="2">
    <source>
        <dbReference type="EMBL" id="PSK40877.1"/>
    </source>
</evidence>
<evidence type="ECO:0000256" key="1">
    <source>
        <dbReference type="SAM" id="MobiDB-lite"/>
    </source>
</evidence>
<keyword evidence="3" id="KW-1185">Reference proteome</keyword>
<feature type="region of interest" description="Disordered" evidence="1">
    <location>
        <begin position="142"/>
        <end position="163"/>
    </location>
</feature>
<feature type="compositionally biased region" description="Basic residues" evidence="1">
    <location>
        <begin position="14"/>
        <end position="24"/>
    </location>
</feature>
<dbReference type="AlphaFoldDB" id="A0A2P7YY31"/>
<organism evidence="2 3">
    <name type="scientific">Candidozyma pseudohaemuli</name>
    <dbReference type="NCBI Taxonomy" id="418784"/>
    <lineage>
        <taxon>Eukaryota</taxon>
        <taxon>Fungi</taxon>
        <taxon>Dikarya</taxon>
        <taxon>Ascomycota</taxon>
        <taxon>Saccharomycotina</taxon>
        <taxon>Pichiomycetes</taxon>
        <taxon>Metschnikowiaceae</taxon>
        <taxon>Candidozyma</taxon>
    </lineage>
</organism>
<dbReference type="STRING" id="418784.A0A2P7YY31"/>
<feature type="compositionally biased region" description="Basic and acidic residues" evidence="1">
    <location>
        <begin position="86"/>
        <end position="95"/>
    </location>
</feature>
<dbReference type="VEuPathDB" id="FungiDB:C7M61_000541"/>
<feature type="region of interest" description="Disordered" evidence="1">
    <location>
        <begin position="400"/>
        <end position="426"/>
    </location>
</feature>
<evidence type="ECO:0000313" key="3">
    <source>
        <dbReference type="Proteomes" id="UP000241107"/>
    </source>
</evidence>
<accession>A0A2P7YY31</accession>
<dbReference type="RefSeq" id="XP_024715576.1">
    <property type="nucleotide sequence ID" value="XM_024855977.1"/>
</dbReference>
<dbReference type="EMBL" id="PYFQ01000001">
    <property type="protein sequence ID" value="PSK40877.1"/>
    <property type="molecule type" value="Genomic_DNA"/>
</dbReference>
<reference evidence="2 3" key="1">
    <citation type="submission" date="2018-03" db="EMBL/GenBank/DDBJ databases">
        <title>Candida pseudohaemulonii genome assembly and annotation.</title>
        <authorList>
            <person name="Munoz J.F."/>
            <person name="Gade L.G."/>
            <person name="Chow N.A."/>
            <person name="Litvintseva A.P."/>
            <person name="Loparev V.N."/>
            <person name="Cuomo C.A."/>
        </authorList>
    </citation>
    <scope>NUCLEOTIDE SEQUENCE [LARGE SCALE GENOMIC DNA]</scope>
    <source>
        <strain evidence="2 3">B12108</strain>
    </source>
</reference>
<dbReference type="OrthoDB" id="4026708at2759"/>